<evidence type="ECO:0000313" key="5">
    <source>
        <dbReference type="EMBL" id="SDS42569.1"/>
    </source>
</evidence>
<dbReference type="OrthoDB" id="5582699at2"/>
<dbReference type="PRINTS" id="PR00032">
    <property type="entry name" value="HTHARAC"/>
</dbReference>
<dbReference type="GO" id="GO:0003700">
    <property type="term" value="F:DNA-binding transcription factor activity"/>
    <property type="evidence" value="ECO:0007669"/>
    <property type="project" value="InterPro"/>
</dbReference>
<protein>
    <submittedName>
        <fullName evidence="5">AraC-type DNA-binding protein</fullName>
    </submittedName>
</protein>
<dbReference type="Gene3D" id="1.10.10.60">
    <property type="entry name" value="Homeodomain-like"/>
    <property type="match status" value="1"/>
</dbReference>
<keyword evidence="3" id="KW-0804">Transcription</keyword>
<evidence type="ECO:0000256" key="2">
    <source>
        <dbReference type="ARBA" id="ARBA00023125"/>
    </source>
</evidence>
<dbReference type="Pfam" id="PF12833">
    <property type="entry name" value="HTH_18"/>
    <property type="match status" value="1"/>
</dbReference>
<reference evidence="6" key="1">
    <citation type="submission" date="2016-10" db="EMBL/GenBank/DDBJ databases">
        <authorList>
            <person name="Varghese N."/>
            <person name="Submissions S."/>
        </authorList>
    </citation>
    <scope>NUCLEOTIDE SEQUENCE [LARGE SCALE GENOMIC DNA]</scope>
    <source>
        <strain evidence="6">JCM 14963</strain>
    </source>
</reference>
<dbReference type="InterPro" id="IPR018060">
    <property type="entry name" value="HTH_AraC"/>
</dbReference>
<dbReference type="InterPro" id="IPR020449">
    <property type="entry name" value="Tscrpt_reg_AraC-type_HTH"/>
</dbReference>
<dbReference type="Pfam" id="PF12625">
    <property type="entry name" value="Arabinose_bd"/>
    <property type="match status" value="1"/>
</dbReference>
<dbReference type="SUPFAM" id="SSF46689">
    <property type="entry name" value="Homeodomain-like"/>
    <property type="match status" value="1"/>
</dbReference>
<dbReference type="AlphaFoldDB" id="A0A1H1S5P6"/>
<evidence type="ECO:0000259" key="4">
    <source>
        <dbReference type="PROSITE" id="PS01124"/>
    </source>
</evidence>
<dbReference type="SMART" id="SM00342">
    <property type="entry name" value="HTH_ARAC"/>
    <property type="match status" value="1"/>
</dbReference>
<dbReference type="InterPro" id="IPR032687">
    <property type="entry name" value="AraC-type_N"/>
</dbReference>
<dbReference type="GO" id="GO:0005829">
    <property type="term" value="C:cytosol"/>
    <property type="evidence" value="ECO:0007669"/>
    <property type="project" value="TreeGrafter"/>
</dbReference>
<keyword evidence="2 5" id="KW-0238">DNA-binding</keyword>
<dbReference type="GO" id="GO:0000976">
    <property type="term" value="F:transcription cis-regulatory region binding"/>
    <property type="evidence" value="ECO:0007669"/>
    <property type="project" value="TreeGrafter"/>
</dbReference>
<dbReference type="Proteomes" id="UP000243413">
    <property type="component" value="Chromosome I"/>
</dbReference>
<dbReference type="PROSITE" id="PS01124">
    <property type="entry name" value="HTH_ARAC_FAMILY_2"/>
    <property type="match status" value="1"/>
</dbReference>
<evidence type="ECO:0000256" key="3">
    <source>
        <dbReference type="ARBA" id="ARBA00023163"/>
    </source>
</evidence>
<dbReference type="InterPro" id="IPR009057">
    <property type="entry name" value="Homeodomain-like_sf"/>
</dbReference>
<evidence type="ECO:0000313" key="6">
    <source>
        <dbReference type="Proteomes" id="UP000243413"/>
    </source>
</evidence>
<proteinExistence type="predicted"/>
<evidence type="ECO:0000256" key="1">
    <source>
        <dbReference type="ARBA" id="ARBA00023015"/>
    </source>
</evidence>
<accession>A0A1H1S5P6</accession>
<feature type="domain" description="HTH araC/xylS-type" evidence="4">
    <location>
        <begin position="255"/>
        <end position="337"/>
    </location>
</feature>
<dbReference type="PANTHER" id="PTHR47894:SF1">
    <property type="entry name" value="HTH-TYPE TRANSCRIPTIONAL REGULATOR VQSM"/>
    <property type="match status" value="1"/>
</dbReference>
<organism evidence="5 6">
    <name type="scientific">Halopseudomonas sabulinigri</name>
    <dbReference type="NCBI Taxonomy" id="472181"/>
    <lineage>
        <taxon>Bacteria</taxon>
        <taxon>Pseudomonadati</taxon>
        <taxon>Pseudomonadota</taxon>
        <taxon>Gammaproteobacteria</taxon>
        <taxon>Pseudomonadales</taxon>
        <taxon>Pseudomonadaceae</taxon>
        <taxon>Halopseudomonas</taxon>
    </lineage>
</organism>
<dbReference type="PANTHER" id="PTHR47894">
    <property type="entry name" value="HTH-TYPE TRANSCRIPTIONAL REGULATOR GADX"/>
    <property type="match status" value="1"/>
</dbReference>
<keyword evidence="1" id="KW-0805">Transcription regulation</keyword>
<sequence>MPSAPYWLGPAVHPVYARLVYAELLRQGLTATQLQTDSALDWQRLLHDNHFLNLNQLQTLLLQAVALSGQPWLGFAVGMHTDVSAHGPAGYAAVTASTLKEGILLSERYASLRQHLARFRLESVEPPVLVLDELKVPDTLREYLLGHFVTGMLRLLETLGGQPLQQLIGIDWPLARPDWWTEVEGYAARWRFGSDALRIHLPQGLLQQPCLGADADACAQALRDCEHQLDRQQRGGSMSERIKLRLLRCEPPYPTLAELAAQENLSARTLIRHLHSEGTRYQVLLDDLRSEQATWLLLHSELSMERIAERLGYQDTSNFSRTFRRWHGCAPRDYRLRHQSQQVPTAG</sequence>
<dbReference type="STRING" id="472181.SAMN05216271_1894"/>
<name>A0A1H1S5P6_9GAMM</name>
<gene>
    <name evidence="5" type="ORF">SAMN05216271_1894</name>
</gene>
<dbReference type="EMBL" id="LT629763">
    <property type="protein sequence ID" value="SDS42569.1"/>
    <property type="molecule type" value="Genomic_DNA"/>
</dbReference>
<dbReference type="RefSeq" id="WP_092286005.1">
    <property type="nucleotide sequence ID" value="NZ_LT629763.1"/>
</dbReference>